<dbReference type="AlphaFoldDB" id="A0A8H6DXS0"/>
<evidence type="ECO:0000313" key="1">
    <source>
        <dbReference type="EMBL" id="KAF5852361.1"/>
    </source>
</evidence>
<accession>A0A8H6DXS0</accession>
<organism evidence="1 2">
    <name type="scientific">Cochliobolus sativus</name>
    <name type="common">Common root rot and spot blotch fungus</name>
    <name type="synonym">Bipolaris sorokiniana</name>
    <dbReference type="NCBI Taxonomy" id="45130"/>
    <lineage>
        <taxon>Eukaryota</taxon>
        <taxon>Fungi</taxon>
        <taxon>Dikarya</taxon>
        <taxon>Ascomycota</taxon>
        <taxon>Pezizomycotina</taxon>
        <taxon>Dothideomycetes</taxon>
        <taxon>Pleosporomycetidae</taxon>
        <taxon>Pleosporales</taxon>
        <taxon>Pleosporineae</taxon>
        <taxon>Pleosporaceae</taxon>
        <taxon>Bipolaris</taxon>
    </lineage>
</organism>
<evidence type="ECO:0000313" key="2">
    <source>
        <dbReference type="Proteomes" id="UP000624244"/>
    </source>
</evidence>
<name>A0A8H6DXS0_COCSA</name>
<dbReference type="EMBL" id="WNKQ01000003">
    <property type="protein sequence ID" value="KAF5852361.1"/>
    <property type="molecule type" value="Genomic_DNA"/>
</dbReference>
<gene>
    <name evidence="1" type="ORF">GGP41_007753</name>
</gene>
<comment type="caution">
    <text evidence="1">The sequence shown here is derived from an EMBL/GenBank/DDBJ whole genome shotgun (WGS) entry which is preliminary data.</text>
</comment>
<proteinExistence type="predicted"/>
<dbReference type="Proteomes" id="UP000624244">
    <property type="component" value="Unassembled WGS sequence"/>
</dbReference>
<protein>
    <submittedName>
        <fullName evidence="1">Uncharacterized protein</fullName>
    </submittedName>
</protein>
<sequence>MYSDLISLHVWRKTLRGGMPAVLPPQQSQTQQRDAENLGIESLALELSLHFISSPISCGAVTQVYCSTECNDVTTSPSIGPIPEPDRRIDN</sequence>
<reference evidence="1" key="1">
    <citation type="submission" date="2019-11" db="EMBL/GenBank/DDBJ databases">
        <title>Bipolaris sorokiniana Genome sequencing.</title>
        <authorList>
            <person name="Wang H."/>
        </authorList>
    </citation>
    <scope>NUCLEOTIDE SEQUENCE</scope>
</reference>